<sequence length="54" mass="5650">MKRWVTAPSGPAALLAQVAGRENDNTSANTTEVIGSQRTANRSSPDTGWPGKVP</sequence>
<gene>
    <name evidence="2" type="ORF">ERS007657_04723</name>
</gene>
<dbReference type="AlphaFoldDB" id="A0A655FR56"/>
<evidence type="ECO:0000313" key="2">
    <source>
        <dbReference type="EMBL" id="CFS27449.1"/>
    </source>
</evidence>
<dbReference type="EMBL" id="CGCX01004302">
    <property type="protein sequence ID" value="CFS27449.1"/>
    <property type="molecule type" value="Genomic_DNA"/>
</dbReference>
<reference evidence="2 3" key="1">
    <citation type="submission" date="2015-03" db="EMBL/GenBank/DDBJ databases">
        <authorList>
            <consortium name="Pathogen Informatics"/>
        </authorList>
    </citation>
    <scope>NUCLEOTIDE SEQUENCE [LARGE SCALE GENOMIC DNA]</scope>
    <source>
        <strain evidence="2 3">C09601061</strain>
    </source>
</reference>
<evidence type="ECO:0000313" key="3">
    <source>
        <dbReference type="Proteomes" id="UP000046680"/>
    </source>
</evidence>
<proteinExistence type="predicted"/>
<accession>A0A655FR56</accession>
<evidence type="ECO:0000256" key="1">
    <source>
        <dbReference type="SAM" id="MobiDB-lite"/>
    </source>
</evidence>
<feature type="compositionally biased region" description="Polar residues" evidence="1">
    <location>
        <begin position="25"/>
        <end position="46"/>
    </location>
</feature>
<organism evidence="2 3">
    <name type="scientific">Mycobacterium tuberculosis</name>
    <dbReference type="NCBI Taxonomy" id="1773"/>
    <lineage>
        <taxon>Bacteria</taxon>
        <taxon>Bacillati</taxon>
        <taxon>Actinomycetota</taxon>
        <taxon>Actinomycetes</taxon>
        <taxon>Mycobacteriales</taxon>
        <taxon>Mycobacteriaceae</taxon>
        <taxon>Mycobacterium</taxon>
        <taxon>Mycobacterium tuberculosis complex</taxon>
    </lineage>
</organism>
<feature type="region of interest" description="Disordered" evidence="1">
    <location>
        <begin position="19"/>
        <end position="54"/>
    </location>
</feature>
<protein>
    <submittedName>
        <fullName evidence="2">Uncharacterized protein</fullName>
    </submittedName>
</protein>
<name>A0A655FR56_MYCTX</name>
<dbReference type="Proteomes" id="UP000046680">
    <property type="component" value="Unassembled WGS sequence"/>
</dbReference>